<keyword evidence="2" id="KW-1185">Reference proteome</keyword>
<gene>
    <name evidence="1" type="ORF">ECRASSUSDP1_LOCUS20267</name>
</gene>
<protein>
    <submittedName>
        <fullName evidence="1">Uncharacterized protein</fullName>
    </submittedName>
</protein>
<dbReference type="Proteomes" id="UP001295684">
    <property type="component" value="Unassembled WGS sequence"/>
</dbReference>
<comment type="caution">
    <text evidence="1">The sequence shown here is derived from an EMBL/GenBank/DDBJ whole genome shotgun (WGS) entry which is preliminary data.</text>
</comment>
<accession>A0AAD1XTV2</accession>
<sequence>MEQYYLRLKLYVEDSFNEIFQVILDSCAILISKLKTHLPTFNQDCMIAVEFLMYNTRRGQLIEYVANLPSQDRFGSLNR</sequence>
<reference evidence="1" key="1">
    <citation type="submission" date="2023-07" db="EMBL/GenBank/DDBJ databases">
        <authorList>
            <consortium name="AG Swart"/>
            <person name="Singh M."/>
            <person name="Singh A."/>
            <person name="Seah K."/>
            <person name="Emmerich C."/>
        </authorList>
    </citation>
    <scope>NUCLEOTIDE SEQUENCE</scope>
    <source>
        <strain evidence="1">DP1</strain>
    </source>
</reference>
<name>A0AAD1XTV2_EUPCR</name>
<organism evidence="1 2">
    <name type="scientific">Euplotes crassus</name>
    <dbReference type="NCBI Taxonomy" id="5936"/>
    <lineage>
        <taxon>Eukaryota</taxon>
        <taxon>Sar</taxon>
        <taxon>Alveolata</taxon>
        <taxon>Ciliophora</taxon>
        <taxon>Intramacronucleata</taxon>
        <taxon>Spirotrichea</taxon>
        <taxon>Hypotrichia</taxon>
        <taxon>Euplotida</taxon>
        <taxon>Euplotidae</taxon>
        <taxon>Moneuplotes</taxon>
    </lineage>
</organism>
<dbReference type="EMBL" id="CAMPGE010020645">
    <property type="protein sequence ID" value="CAI2378867.1"/>
    <property type="molecule type" value="Genomic_DNA"/>
</dbReference>
<evidence type="ECO:0000313" key="1">
    <source>
        <dbReference type="EMBL" id="CAI2378867.1"/>
    </source>
</evidence>
<evidence type="ECO:0000313" key="2">
    <source>
        <dbReference type="Proteomes" id="UP001295684"/>
    </source>
</evidence>
<proteinExistence type="predicted"/>
<dbReference type="AlphaFoldDB" id="A0AAD1XTV2"/>